<keyword evidence="4 5" id="KW-0472">Membrane</keyword>
<keyword evidence="8" id="KW-1185">Reference proteome</keyword>
<feature type="transmembrane region" description="Helical" evidence="5">
    <location>
        <begin position="276"/>
        <end position="294"/>
    </location>
</feature>
<evidence type="ECO:0000256" key="4">
    <source>
        <dbReference type="ARBA" id="ARBA00023136"/>
    </source>
</evidence>
<feature type="transmembrane region" description="Helical" evidence="5">
    <location>
        <begin position="255"/>
        <end position="271"/>
    </location>
</feature>
<evidence type="ECO:0000259" key="6">
    <source>
        <dbReference type="Pfam" id="PF13515"/>
    </source>
</evidence>
<evidence type="ECO:0000256" key="3">
    <source>
        <dbReference type="ARBA" id="ARBA00022989"/>
    </source>
</evidence>
<feature type="transmembrane region" description="Helical" evidence="5">
    <location>
        <begin position="63"/>
        <end position="96"/>
    </location>
</feature>
<comment type="caution">
    <text evidence="7">The sequence shown here is derived from an EMBL/GenBank/DDBJ whole genome shotgun (WGS) entry which is preliminary data.</text>
</comment>
<feature type="domain" description="Integral membrane bound transporter" evidence="6">
    <location>
        <begin position="194"/>
        <end position="317"/>
    </location>
</feature>
<accession>A0A4R7FHX2</accession>
<dbReference type="RefSeq" id="WP_133767660.1">
    <property type="nucleotide sequence ID" value="NZ_BAAARP010000001.1"/>
</dbReference>
<proteinExistence type="predicted"/>
<evidence type="ECO:0000313" key="7">
    <source>
        <dbReference type="EMBL" id="TDS75007.1"/>
    </source>
</evidence>
<dbReference type="EMBL" id="SOAM01000004">
    <property type="protein sequence ID" value="TDS75007.1"/>
    <property type="molecule type" value="Genomic_DNA"/>
</dbReference>
<keyword evidence="2 5" id="KW-0812">Transmembrane</keyword>
<keyword evidence="3 5" id="KW-1133">Transmembrane helix</keyword>
<organism evidence="7 8">
    <name type="scientific">Amnibacterium kyonggiense</name>
    <dbReference type="NCBI Taxonomy" id="595671"/>
    <lineage>
        <taxon>Bacteria</taxon>
        <taxon>Bacillati</taxon>
        <taxon>Actinomycetota</taxon>
        <taxon>Actinomycetes</taxon>
        <taxon>Micrococcales</taxon>
        <taxon>Microbacteriaceae</taxon>
        <taxon>Amnibacterium</taxon>
    </lineage>
</organism>
<feature type="transmembrane region" description="Helical" evidence="5">
    <location>
        <begin position="108"/>
        <end position="129"/>
    </location>
</feature>
<evidence type="ECO:0000256" key="2">
    <source>
        <dbReference type="ARBA" id="ARBA00022692"/>
    </source>
</evidence>
<protein>
    <submittedName>
        <fullName evidence="7">Fusaric acid resistance family protein</fullName>
    </submittedName>
</protein>
<evidence type="ECO:0000256" key="1">
    <source>
        <dbReference type="ARBA" id="ARBA00004141"/>
    </source>
</evidence>
<feature type="transmembrane region" description="Helical" evidence="5">
    <location>
        <begin position="135"/>
        <end position="155"/>
    </location>
</feature>
<dbReference type="Proteomes" id="UP000295344">
    <property type="component" value="Unassembled WGS sequence"/>
</dbReference>
<dbReference type="AlphaFoldDB" id="A0A4R7FHX2"/>
<evidence type="ECO:0000256" key="5">
    <source>
        <dbReference type="SAM" id="Phobius"/>
    </source>
</evidence>
<reference evidence="7 8" key="1">
    <citation type="submission" date="2019-03" db="EMBL/GenBank/DDBJ databases">
        <title>Genomic Encyclopedia of Archaeal and Bacterial Type Strains, Phase II (KMG-II): from individual species to whole genera.</title>
        <authorList>
            <person name="Goeker M."/>
        </authorList>
    </citation>
    <scope>NUCLEOTIDE SEQUENCE [LARGE SCALE GENOMIC DNA]</scope>
    <source>
        <strain evidence="7 8">DSM 24782</strain>
    </source>
</reference>
<dbReference type="Pfam" id="PF13515">
    <property type="entry name" value="FUSC_2"/>
    <property type="match status" value="1"/>
</dbReference>
<comment type="subcellular location">
    <subcellularLocation>
        <location evidence="1">Membrane</location>
        <topology evidence="1">Multi-pass membrane protein</topology>
    </subcellularLocation>
</comment>
<dbReference type="GO" id="GO:0016020">
    <property type="term" value="C:membrane"/>
    <property type="evidence" value="ECO:0007669"/>
    <property type="project" value="UniProtKB-SubCell"/>
</dbReference>
<dbReference type="InterPro" id="IPR049453">
    <property type="entry name" value="Memb_transporter_dom"/>
</dbReference>
<dbReference type="OrthoDB" id="3214226at2"/>
<evidence type="ECO:0000313" key="8">
    <source>
        <dbReference type="Proteomes" id="UP000295344"/>
    </source>
</evidence>
<gene>
    <name evidence="7" type="ORF">CLV52_3531</name>
</gene>
<sequence>MPIRSSVAVGLAAAATLGLALLVAALAGLPAAIAVTGVANVILAARSMSGLRPARRFAELPVVALLIVVAVLFGRVLVALPPLGAVLLAVAVAASVLARRLGPRGRRIGRLAAAPFVSVLVVPAPAIAAGPGAALAVPLVAIAGQALTALALTALRVRTEAVEAPAPPGRPRSAGRLDAPTRQALQILLALLAAFAVGFLLFGRHWAWVVITAYVVQIGARGRGHAALTAVERLGGALGGTAAGMAAAAVPLPDPVRVALILLVLVSASALRSRSYVWWAAGVTASLALLYDVLGRGSPADLLPRLLAVIVGGLIAAASSWFVLPVRSRDVLRRRVADLLAATQVVLGAIRAEEAAPLGPVCAALARLEELTTTHRAQAWIARVLRRTAPPEAAVLERAAEVGRRLKDLVAGPPERGIGALEKQVGALRRLNGRREGEERPAVPPLPLGVALDALWEPLERLR</sequence>
<feature type="transmembrane region" description="Helical" evidence="5">
    <location>
        <begin position="306"/>
        <end position="326"/>
    </location>
</feature>
<name>A0A4R7FHX2_9MICO</name>
<feature type="transmembrane region" description="Helical" evidence="5">
    <location>
        <begin position="184"/>
        <end position="202"/>
    </location>
</feature>